<keyword evidence="2" id="KW-1185">Reference proteome</keyword>
<accession>A0A3R7GTH1</accession>
<dbReference type="EMBL" id="NIRI02000042">
    <property type="protein sequence ID" value="KAG5448709.1"/>
    <property type="molecule type" value="Genomic_DNA"/>
</dbReference>
<evidence type="ECO:0000313" key="1">
    <source>
        <dbReference type="EMBL" id="KAG5448709.1"/>
    </source>
</evidence>
<name>A0A3R7GTH1_CLOSI</name>
<dbReference type="AlphaFoldDB" id="A0A3R7GTH1"/>
<reference evidence="1 2" key="1">
    <citation type="journal article" date="2018" name="Biotechnol. Adv.">
        <title>Improved genomic resources and new bioinformatic workflow for the carcinogenic parasite Clonorchis sinensis: Biotechnological implications.</title>
        <authorList>
            <person name="Wang D."/>
            <person name="Korhonen P.K."/>
            <person name="Gasser R.B."/>
            <person name="Young N.D."/>
        </authorList>
    </citation>
    <scope>NUCLEOTIDE SEQUENCE [LARGE SCALE GENOMIC DNA]</scope>
    <source>
        <strain evidence="1">Cs-k2</strain>
    </source>
</reference>
<dbReference type="Proteomes" id="UP000286415">
    <property type="component" value="Unassembled WGS sequence"/>
</dbReference>
<protein>
    <submittedName>
        <fullName evidence="1">Uncharacterized protein</fullName>
    </submittedName>
</protein>
<organism evidence="1 2">
    <name type="scientific">Clonorchis sinensis</name>
    <name type="common">Chinese liver fluke</name>
    <dbReference type="NCBI Taxonomy" id="79923"/>
    <lineage>
        <taxon>Eukaryota</taxon>
        <taxon>Metazoa</taxon>
        <taxon>Spiralia</taxon>
        <taxon>Lophotrochozoa</taxon>
        <taxon>Platyhelminthes</taxon>
        <taxon>Trematoda</taxon>
        <taxon>Digenea</taxon>
        <taxon>Opisthorchiida</taxon>
        <taxon>Opisthorchiata</taxon>
        <taxon>Opisthorchiidae</taxon>
        <taxon>Clonorchis</taxon>
    </lineage>
</organism>
<proteinExistence type="predicted"/>
<dbReference type="InParanoid" id="A0A3R7GTH1"/>
<sequence>MAVRLPPAGKRCTLILVPKPPPTSFDALLHGRIICFWLLTSGPFKKRKGVLATRSAKRASYDVHLDRSTESQNSVSRKSVCVRVSGSKEELLEGHRASLGMPAPVSDTAHCLRECYFGRSLSLPQMTRALLHSDKCGSPKTSALQRPHPFWEH</sequence>
<evidence type="ECO:0000313" key="2">
    <source>
        <dbReference type="Proteomes" id="UP000286415"/>
    </source>
</evidence>
<reference evidence="1 2" key="2">
    <citation type="journal article" date="2021" name="Genomics">
        <title>High-quality reference genome for Clonorchis sinensis.</title>
        <authorList>
            <person name="Young N.D."/>
            <person name="Stroehlein A.J."/>
            <person name="Kinkar L."/>
            <person name="Wang T."/>
            <person name="Sohn W.M."/>
            <person name="Chang B.C.H."/>
            <person name="Kaur P."/>
            <person name="Weisz D."/>
            <person name="Dudchenko O."/>
            <person name="Aiden E.L."/>
            <person name="Korhonen P.K."/>
            <person name="Gasser R.B."/>
        </authorList>
    </citation>
    <scope>NUCLEOTIDE SEQUENCE [LARGE SCALE GENOMIC DNA]</scope>
    <source>
        <strain evidence="1">Cs-k2</strain>
    </source>
</reference>
<comment type="caution">
    <text evidence="1">The sequence shown here is derived from an EMBL/GenBank/DDBJ whole genome shotgun (WGS) entry which is preliminary data.</text>
</comment>
<gene>
    <name evidence="1" type="ORF">CSKR_113038</name>
</gene>